<feature type="compositionally biased region" description="Polar residues" evidence="4">
    <location>
        <begin position="439"/>
        <end position="448"/>
    </location>
</feature>
<name>A0ABR0IWV4_9EURO</name>
<proteinExistence type="inferred from homology"/>
<dbReference type="Pfam" id="PF02373">
    <property type="entry name" value="JmjC"/>
    <property type="match status" value="1"/>
</dbReference>
<feature type="region of interest" description="Disordered" evidence="4">
    <location>
        <begin position="282"/>
        <end position="364"/>
    </location>
</feature>
<feature type="domain" description="Ubiquitin-like protease family profile" evidence="5">
    <location>
        <begin position="530"/>
        <end position="667"/>
    </location>
</feature>
<feature type="compositionally biased region" description="Basic and acidic residues" evidence="4">
    <location>
        <begin position="340"/>
        <end position="353"/>
    </location>
</feature>
<sequence>MSQAYQMLQVPKKSVPPWKPIGASASLICVQRQLVVREGNLLRYSTEEVSPNTNTSDEARMFASQALPDPATPEVTQGGLVAALDQVLTDQSLGKITDMRIQVYDACNPRHRRAIGVPPQTLSANERLLAAFDDDQRAQYPNVSLHGPNTFACLRKERANLQTMSVLWCGRPIVWVVIPPRHSDKLECLMKKHLHLKPKCSQFIRHQQVLIPPTTLSKWGIMFNIFVQSAGEAVRTDYLAYYYRWYTGLSKFEEICCSEDDWGLPPMYKFCMRNEECGSIPGTSADASMTNVPHSRESSMERQKGEKDLVLGHGRGRYPLSTEHDSGDEKEGTVDLITADFDRSDDLEQRDPESCSAPSIESISSPFSDELADVGAPLASSIFTDQELVQVDENHSPDSDFFISTEHQSHRRLPAQGIIAQAEPSPKSVRDSLSIRSGDMNSPQSPTADGNYPLEAGPSTPSATSNVRQEGIFPTPPPSSSATQPECTSTRFAGPGVLQQINQLIDFGKKHHRRFNWLSVRQFTGEEDLAEDLARLLDSLQPANWLNDDAIMESLHHIRKGQSKTSVIDSHSFQSAYELWTSKKEVRETFFVWDTAGLVLIPAIVHSHWFLISVNTTTQSVTIHDPQRRPSIEEFLKAGLPSLSCKTNLQSDGANCGIILLREAECLLSPNLAPLRDFCELRRHYLQLLTDDMLPTTPEQSLPQESDDESGLAVNTRSPSARTEVSTVSQQSNIVRGTVPDEHLEDIAAAIGCGQVRRDLERVVALIHSLPGDVDSSIKSALDIFARGMSKEYCGALEQHYSSVRVAHRFNALVEQWQKENTEQRRKRKRGKKYSENGRGHSGRKYAYDTLVEECRRDTNDLRLRTEIAQAKRHGEPLLRYEEVSGPTHPLWLLFPLRDMHSPSNGAFVVKPIM</sequence>
<feature type="region of interest" description="Disordered" evidence="4">
    <location>
        <begin position="695"/>
        <end position="724"/>
    </location>
</feature>
<keyword evidence="2" id="KW-0645">Protease</keyword>
<feature type="region of interest" description="Disordered" evidence="4">
    <location>
        <begin position="416"/>
        <end position="487"/>
    </location>
</feature>
<dbReference type="EMBL" id="JAVRRF010000048">
    <property type="protein sequence ID" value="KAK5049151.1"/>
    <property type="molecule type" value="Genomic_DNA"/>
</dbReference>
<dbReference type="InterPro" id="IPR003653">
    <property type="entry name" value="Peptidase_C48_C"/>
</dbReference>
<dbReference type="PROSITE" id="PS50600">
    <property type="entry name" value="ULP_PROTEASE"/>
    <property type="match status" value="1"/>
</dbReference>
<evidence type="ECO:0000256" key="1">
    <source>
        <dbReference type="ARBA" id="ARBA00005234"/>
    </source>
</evidence>
<evidence type="ECO:0000259" key="5">
    <source>
        <dbReference type="PROSITE" id="PS50600"/>
    </source>
</evidence>
<dbReference type="Proteomes" id="UP001345691">
    <property type="component" value="Unassembled WGS sequence"/>
</dbReference>
<feature type="compositionally biased region" description="Basic and acidic residues" evidence="4">
    <location>
        <begin position="294"/>
        <end position="310"/>
    </location>
</feature>
<gene>
    <name evidence="6" type="ORF">LTR69_011178</name>
</gene>
<comment type="caution">
    <text evidence="6">The sequence shown here is derived from an EMBL/GenBank/DDBJ whole genome shotgun (WGS) entry which is preliminary data.</text>
</comment>
<organism evidence="6 7">
    <name type="scientific">Exophiala sideris</name>
    <dbReference type="NCBI Taxonomy" id="1016849"/>
    <lineage>
        <taxon>Eukaryota</taxon>
        <taxon>Fungi</taxon>
        <taxon>Dikarya</taxon>
        <taxon>Ascomycota</taxon>
        <taxon>Pezizomycotina</taxon>
        <taxon>Eurotiomycetes</taxon>
        <taxon>Chaetothyriomycetidae</taxon>
        <taxon>Chaetothyriales</taxon>
        <taxon>Herpotrichiellaceae</taxon>
        <taxon>Exophiala</taxon>
    </lineage>
</organism>
<dbReference type="Gene3D" id="3.40.395.10">
    <property type="entry name" value="Adenoviral Proteinase, Chain A"/>
    <property type="match status" value="1"/>
</dbReference>
<dbReference type="PANTHER" id="PTHR10694:SF7">
    <property type="entry name" value="[HISTONE H3]-TRIMETHYL-L-LYSINE(9) DEMETHYLASE"/>
    <property type="match status" value="1"/>
</dbReference>
<dbReference type="SUPFAM" id="SSF51197">
    <property type="entry name" value="Clavaminate synthase-like"/>
    <property type="match status" value="1"/>
</dbReference>
<dbReference type="PANTHER" id="PTHR10694">
    <property type="entry name" value="LYSINE-SPECIFIC DEMETHYLASE"/>
    <property type="match status" value="1"/>
</dbReference>
<keyword evidence="7" id="KW-1185">Reference proteome</keyword>
<evidence type="ECO:0000256" key="4">
    <source>
        <dbReference type="SAM" id="MobiDB-lite"/>
    </source>
</evidence>
<evidence type="ECO:0000313" key="7">
    <source>
        <dbReference type="Proteomes" id="UP001345691"/>
    </source>
</evidence>
<accession>A0ABR0IWV4</accession>
<comment type="similarity">
    <text evidence="1">Belongs to the peptidase C48 family.</text>
</comment>
<feature type="compositionally biased region" description="Basic and acidic residues" evidence="4">
    <location>
        <begin position="322"/>
        <end position="333"/>
    </location>
</feature>
<evidence type="ECO:0000256" key="2">
    <source>
        <dbReference type="ARBA" id="ARBA00022670"/>
    </source>
</evidence>
<dbReference type="Gene3D" id="2.60.120.650">
    <property type="entry name" value="Cupin"/>
    <property type="match status" value="1"/>
</dbReference>
<feature type="compositionally biased region" description="Polar residues" evidence="4">
    <location>
        <begin position="713"/>
        <end position="724"/>
    </location>
</feature>
<feature type="compositionally biased region" description="Polar residues" evidence="4">
    <location>
        <begin position="459"/>
        <end position="468"/>
    </location>
</feature>
<reference evidence="6 7" key="1">
    <citation type="submission" date="2023-08" db="EMBL/GenBank/DDBJ databases">
        <title>Black Yeasts Isolated from many extreme environments.</title>
        <authorList>
            <person name="Coleine C."/>
            <person name="Stajich J.E."/>
            <person name="Selbmann L."/>
        </authorList>
    </citation>
    <scope>NUCLEOTIDE SEQUENCE [LARGE SCALE GENOMIC DNA]</scope>
    <source>
        <strain evidence="6 7">CCFEE 6328</strain>
    </source>
</reference>
<feature type="compositionally biased region" description="Low complexity" evidence="4">
    <location>
        <begin position="354"/>
        <end position="364"/>
    </location>
</feature>
<dbReference type="InterPro" id="IPR003347">
    <property type="entry name" value="JmjC_dom"/>
</dbReference>
<evidence type="ECO:0000256" key="3">
    <source>
        <dbReference type="ARBA" id="ARBA00022801"/>
    </source>
</evidence>
<dbReference type="SUPFAM" id="SSF54001">
    <property type="entry name" value="Cysteine proteinases"/>
    <property type="match status" value="1"/>
</dbReference>
<feature type="compositionally biased region" description="Polar residues" evidence="4">
    <location>
        <begin position="282"/>
        <end position="293"/>
    </location>
</feature>
<dbReference type="InterPro" id="IPR038765">
    <property type="entry name" value="Papain-like_cys_pep_sf"/>
</dbReference>
<keyword evidence="3" id="KW-0378">Hydrolase</keyword>
<evidence type="ECO:0000313" key="6">
    <source>
        <dbReference type="EMBL" id="KAK5049151.1"/>
    </source>
</evidence>
<protein>
    <recommendedName>
        <fullName evidence="5">Ubiquitin-like protease family profile domain-containing protein</fullName>
    </recommendedName>
</protein>
<feature type="region of interest" description="Disordered" evidence="4">
    <location>
        <begin position="820"/>
        <end position="842"/>
    </location>
</feature>